<dbReference type="Gene3D" id="3.30.200.20">
    <property type="entry name" value="Phosphorylase Kinase, domain 1"/>
    <property type="match status" value="1"/>
</dbReference>
<dbReference type="OrthoDB" id="25129at2759"/>
<proteinExistence type="predicted"/>
<evidence type="ECO:0000313" key="2">
    <source>
        <dbReference type="Proteomes" id="UP000027456"/>
    </source>
</evidence>
<gene>
    <name evidence="1" type="ORF">V565_097830</name>
</gene>
<comment type="caution">
    <text evidence="1">The sequence shown here is derived from an EMBL/GenBank/DDBJ whole genome shotgun (WGS) entry which is preliminary data.</text>
</comment>
<dbReference type="HOGENOM" id="CLU_1212331_0_0_1"/>
<dbReference type="InterPro" id="IPR011009">
    <property type="entry name" value="Kinase-like_dom_sf"/>
</dbReference>
<protein>
    <submittedName>
        <fullName evidence="1">Putative APH domain protein</fullName>
    </submittedName>
</protein>
<reference evidence="1 2" key="1">
    <citation type="submission" date="2013-12" db="EMBL/GenBank/DDBJ databases">
        <authorList>
            <person name="Cubeta M."/>
            <person name="Pakala S."/>
            <person name="Fedorova N."/>
            <person name="Thomas E."/>
            <person name="Dean R."/>
            <person name="Jabaji S."/>
            <person name="Neate S."/>
            <person name="Toda T."/>
            <person name="Tavantzis S."/>
            <person name="Vilgalys R."/>
            <person name="Bharathan N."/>
            <person name="Pakala S."/>
            <person name="Losada L.S."/>
            <person name="Zafar N."/>
            <person name="Nierman W."/>
        </authorList>
    </citation>
    <scope>NUCLEOTIDE SEQUENCE [LARGE SCALE GENOMIC DNA]</scope>
    <source>
        <strain evidence="1 2">123E</strain>
    </source>
</reference>
<keyword evidence="2" id="KW-1185">Reference proteome</keyword>
<feature type="non-terminal residue" evidence="1">
    <location>
        <position position="229"/>
    </location>
</feature>
<dbReference type="AlphaFoldDB" id="A0A074RRP2"/>
<sequence length="229" mass="25401">MNDLTTPQGVLAYLSNTCFAATNVQRIVGGFSSFTYRVTLSLPLEDGSTTLVLKHYEGYVAASPGFKLDSARSEFEYNALVALWDSGLVDGDSVVQVPRPIHYDRETHSIFLADLGSDIVNLNVMFDDRLQGAYSDPDLAEIQNVASTIGSALGDFLGRVHGWSSFSEHRAPFLHPHRQEDLFKIFRDLAARSATKFGIKEEWLTNMLAEELRKSSTDDQVLVMGDFSL</sequence>
<name>A0A074RRP2_9AGAM</name>
<accession>A0A074RRP2</accession>
<dbReference type="SUPFAM" id="SSF56112">
    <property type="entry name" value="Protein kinase-like (PK-like)"/>
    <property type="match status" value="1"/>
</dbReference>
<dbReference type="STRING" id="1423351.A0A074RRP2"/>
<evidence type="ECO:0000313" key="1">
    <source>
        <dbReference type="EMBL" id="KEP49564.1"/>
    </source>
</evidence>
<dbReference type="EMBL" id="AZST01000349">
    <property type="protein sequence ID" value="KEP49564.1"/>
    <property type="molecule type" value="Genomic_DNA"/>
</dbReference>
<organism evidence="1 2">
    <name type="scientific">Rhizoctonia solani 123E</name>
    <dbReference type="NCBI Taxonomy" id="1423351"/>
    <lineage>
        <taxon>Eukaryota</taxon>
        <taxon>Fungi</taxon>
        <taxon>Dikarya</taxon>
        <taxon>Basidiomycota</taxon>
        <taxon>Agaricomycotina</taxon>
        <taxon>Agaricomycetes</taxon>
        <taxon>Cantharellales</taxon>
        <taxon>Ceratobasidiaceae</taxon>
        <taxon>Rhizoctonia</taxon>
    </lineage>
</organism>
<dbReference type="Proteomes" id="UP000027456">
    <property type="component" value="Unassembled WGS sequence"/>
</dbReference>